<protein>
    <submittedName>
        <fullName evidence="1">Uncharacterized protein</fullName>
    </submittedName>
</protein>
<evidence type="ECO:0000313" key="2">
    <source>
        <dbReference type="Proteomes" id="UP000245449"/>
    </source>
</evidence>
<name>A0A2U1JGE3_9FLAO</name>
<dbReference type="AlphaFoldDB" id="A0A2U1JGE3"/>
<proteinExistence type="predicted"/>
<organism evidence="1 2">
    <name type="scientific">Flavobacterium psychrotolerans</name>
    <dbReference type="NCBI Taxonomy" id="2169410"/>
    <lineage>
        <taxon>Bacteria</taxon>
        <taxon>Pseudomonadati</taxon>
        <taxon>Bacteroidota</taxon>
        <taxon>Flavobacteriia</taxon>
        <taxon>Flavobacteriales</taxon>
        <taxon>Flavobacteriaceae</taxon>
        <taxon>Flavobacterium</taxon>
    </lineage>
</organism>
<sequence>MLKKTSNLKNRKIKQLKKTFKKRAKKIWKAENTDYFCTRIEADVLPCLLKSGLKKSNKIEKTFAKIIKRFYLCRPVRGVKFLERLVGG</sequence>
<dbReference type="EMBL" id="QCZI01000020">
    <property type="protein sequence ID" value="PWA04095.1"/>
    <property type="molecule type" value="Genomic_DNA"/>
</dbReference>
<reference evidence="1 2" key="1">
    <citation type="submission" date="2018-04" db="EMBL/GenBank/DDBJ databases">
        <title>Flavobacterium sp. nov., isolated from glacier ice.</title>
        <authorList>
            <person name="Liu Q."/>
            <person name="Xin Y.-H."/>
        </authorList>
    </citation>
    <scope>NUCLEOTIDE SEQUENCE [LARGE SCALE GENOMIC DNA]</scope>
    <source>
        <strain evidence="1 2">RB1R5</strain>
    </source>
</reference>
<comment type="caution">
    <text evidence="1">The sequence shown here is derived from an EMBL/GenBank/DDBJ whole genome shotgun (WGS) entry which is preliminary data.</text>
</comment>
<dbReference type="Proteomes" id="UP000245449">
    <property type="component" value="Unassembled WGS sequence"/>
</dbReference>
<accession>A0A2U1JGE3</accession>
<keyword evidence="2" id="KW-1185">Reference proteome</keyword>
<evidence type="ECO:0000313" key="1">
    <source>
        <dbReference type="EMBL" id="PWA04095.1"/>
    </source>
</evidence>
<gene>
    <name evidence="1" type="ORF">DB895_12975</name>
</gene>